<dbReference type="SUPFAM" id="SSF57701">
    <property type="entry name" value="Zn2/Cys6 DNA-binding domain"/>
    <property type="match status" value="1"/>
</dbReference>
<dbReference type="PROSITE" id="PS50048">
    <property type="entry name" value="ZN2_CY6_FUNGAL_2"/>
    <property type="match status" value="1"/>
</dbReference>
<evidence type="ECO:0000313" key="6">
    <source>
        <dbReference type="EMBL" id="CDW99740.1"/>
    </source>
</evidence>
<feature type="region of interest" description="Disordered" evidence="4">
    <location>
        <begin position="985"/>
        <end position="1040"/>
    </location>
</feature>
<dbReference type="GO" id="GO:0005634">
    <property type="term" value="C:nucleus"/>
    <property type="evidence" value="ECO:0007669"/>
    <property type="project" value="UniProtKB-SubCell"/>
</dbReference>
<dbReference type="GO" id="GO:0008270">
    <property type="term" value="F:zinc ion binding"/>
    <property type="evidence" value="ECO:0007669"/>
    <property type="project" value="InterPro"/>
</dbReference>
<evidence type="ECO:0000256" key="4">
    <source>
        <dbReference type="SAM" id="MobiDB-lite"/>
    </source>
</evidence>
<dbReference type="CDD" id="cd00067">
    <property type="entry name" value="GAL4"/>
    <property type="match status" value="1"/>
</dbReference>
<feature type="region of interest" description="Disordered" evidence="4">
    <location>
        <begin position="388"/>
        <end position="423"/>
    </location>
</feature>
<feature type="compositionally biased region" description="Low complexity" evidence="4">
    <location>
        <begin position="814"/>
        <end position="826"/>
    </location>
</feature>
<dbReference type="GO" id="GO:0006351">
    <property type="term" value="P:DNA-templated transcription"/>
    <property type="evidence" value="ECO:0007669"/>
    <property type="project" value="InterPro"/>
</dbReference>
<dbReference type="Proteomes" id="UP000242770">
    <property type="component" value="Unassembled WGS sequence"/>
</dbReference>
<feature type="domain" description="Zn(2)-C6 fungal-type" evidence="5">
    <location>
        <begin position="29"/>
        <end position="61"/>
    </location>
</feature>
<feature type="region of interest" description="Disordered" evidence="4">
    <location>
        <begin position="40"/>
        <end position="113"/>
    </location>
</feature>
<feature type="compositionally biased region" description="Low complexity" evidence="4">
    <location>
        <begin position="998"/>
        <end position="1034"/>
    </location>
</feature>
<evidence type="ECO:0000313" key="7">
    <source>
        <dbReference type="Proteomes" id="UP000242770"/>
    </source>
</evidence>
<dbReference type="InterPro" id="IPR001138">
    <property type="entry name" value="Zn2Cys6_DnaBD"/>
</dbReference>
<dbReference type="Pfam" id="PF04082">
    <property type="entry name" value="Fungal_trans"/>
    <property type="match status" value="1"/>
</dbReference>
<feature type="region of interest" description="Disordered" evidence="4">
    <location>
        <begin position="1"/>
        <end position="25"/>
    </location>
</feature>
<protein>
    <recommendedName>
        <fullName evidence="5">Zn(2)-C6 fungal-type domain-containing protein</fullName>
    </recommendedName>
</protein>
<accession>A0A0F7SDN8</accession>
<proteinExistence type="predicted"/>
<organism evidence="6 7">
    <name type="scientific">Sporisorium scitamineum</name>
    <dbReference type="NCBI Taxonomy" id="49012"/>
    <lineage>
        <taxon>Eukaryota</taxon>
        <taxon>Fungi</taxon>
        <taxon>Dikarya</taxon>
        <taxon>Basidiomycota</taxon>
        <taxon>Ustilaginomycotina</taxon>
        <taxon>Ustilaginomycetes</taxon>
        <taxon>Ustilaginales</taxon>
        <taxon>Ustilaginaceae</taxon>
        <taxon>Sporisorium</taxon>
    </lineage>
</organism>
<feature type="compositionally biased region" description="Low complexity" evidence="4">
    <location>
        <begin position="139"/>
        <end position="164"/>
    </location>
</feature>
<keyword evidence="2" id="KW-0479">Metal-binding</keyword>
<feature type="compositionally biased region" description="Polar residues" evidence="4">
    <location>
        <begin position="827"/>
        <end position="841"/>
    </location>
</feature>
<comment type="subcellular location">
    <subcellularLocation>
        <location evidence="1">Nucleus</location>
    </subcellularLocation>
</comment>
<dbReference type="GO" id="GO:0003677">
    <property type="term" value="F:DNA binding"/>
    <property type="evidence" value="ECO:0007669"/>
    <property type="project" value="InterPro"/>
</dbReference>
<dbReference type="PANTHER" id="PTHR31001:SF81">
    <property type="entry name" value="ZN(II)2CYS6 TRANSCRIPTION FACTOR"/>
    <property type="match status" value="1"/>
</dbReference>
<gene>
    <name evidence="6" type="primary">SSCI83550.1</name>
</gene>
<keyword evidence="3" id="KW-0539">Nucleus</keyword>
<dbReference type="EMBL" id="CCFA01005054">
    <property type="protein sequence ID" value="CDW99740.1"/>
    <property type="molecule type" value="Genomic_DNA"/>
</dbReference>
<sequence>MAGDSDDITTALHDDGQPAKRKRLRIPKSCLPCLKGKRACDRGRPACGRCARSGQGADCSYDLRLPHQPANGQSSRSGAYNDDSDDDDENSNSPQDSKQISALQRELQEARNEARRLQQLLRPQHQDADSNAVKSRILHWSGPGSHASSSSRASPSDPVASSSHESWRASDPSASNTSSPVERFANTNASTSSVCKNHFQRRTSHLTPNELDSPKNINGTHMYYGHTSSGDKVLCKVATGSAASSRTNTANVATSIHETMARKDMQSAFNSVLDPSRDTFPFATIWSSGTAFIDEVLPFFPRPQDFDSICASFVRHFSAMCPALTIPYAIDHAKTFSRMSRKQQSQVSLPWLAVFLMICALGKNCDLESTTVGVDRKVRMLDAFLTGEASQQPSRHASRASSPVPSSQPGTADAQQPASTTSAKSPAMVSDLFLSAAYQSLRLCSFLSAPTLQTIHSQLLIGAYLLNTERAASFWPLLGSVARQAQSIGLHVDPYKIKHDWDPVEADTRRRLWWAVVHQDVILSGIFGRPLGITRFNCRFPGTKAGDTPGAITYAILQCEFSQFARTYLDENQDRSWSQAKIIEFTEQVLQWYMNIPDRYRPDLGRIDLLGSETEAEAIHNYHAAGVDIKTKGLMEVHQSGNLAVEVFYTILSLHRSNLFPSADAEHDSSNANANSDKPGVGELNQVSLHICAQALRRITRAQQTMIDLLGRTRATMFWKIAYYTYQAAIAGAYIVFVHPQSKHAESALEDLAILTDFFDRMPERWTGLKMAKTGLRVLRKLAVAARETPEAASMALRNSFQQQQGGSSGVDHASSPAVSASLSSAGQQQDATLTSSQSDSAAHPFVEMHTADTPPSTLLLHANLAGNGDPSQVTFNSQSAFLPPIFNSSFMSPTAGSQTMMSSTPMINTPLATTSTPHGNSFAEPTSMFAGALAASSGSPLSRSLASAPLVTLFNNTYDQQEHGPSAPPKQSFCYDPFIPDPSAGSFGSNHNAAQGTRRSASPSTSERRTSSLSSPSTFSTHTSSLSSGSGTAIPGSVGDKERAIGHEALSRVNGSLCRKETVGQTTARKAVPRLAPITLALKRIRLSSRVSPMMTFRAILAPISDTHEALAGPRTVYKRIRRLSLYPSANQLPSVQAAFYSTPYTPACFRSLFVMNIKSTLVTVAFALFSTSAVFSVGTPMGEWLTVSPENSWSEYCLPGGSKLDTYHACIQAHPALLEKIVTYHEFRAYLSPDATGFVALYHGPNNGTGFDTAQYQIIMRAAKGRNLDPMVGCTKLDIWDGNALISGDPVHTDQQCGPDPLVLPDFLWNCFLLQFLHVGFSSKPLHAMKINIALVSIAFALVSSSAVLTAHPKMPLMIQSLDFDGFLGPRISTDNYHQQRSPLVFMKRWSHFGPPIRSVLEVRIGLAIVIPKVDEATKLRTKQYSVDVSTVRKDGMDGDVINDCYHMTVWDYTRATKPYKWTPITTDQKCGADLIEVPEIVWK</sequence>
<name>A0A0F7SDN8_9BASI</name>
<dbReference type="Pfam" id="PF00172">
    <property type="entry name" value="Zn_clus"/>
    <property type="match status" value="1"/>
</dbReference>
<dbReference type="SMART" id="SM00066">
    <property type="entry name" value="GAL4"/>
    <property type="match status" value="1"/>
</dbReference>
<dbReference type="InterPro" id="IPR036864">
    <property type="entry name" value="Zn2-C6_fun-type_DNA-bd_sf"/>
</dbReference>
<evidence type="ECO:0000256" key="3">
    <source>
        <dbReference type="ARBA" id="ARBA00023242"/>
    </source>
</evidence>
<dbReference type="CDD" id="cd12148">
    <property type="entry name" value="fungal_TF_MHR"/>
    <property type="match status" value="1"/>
</dbReference>
<keyword evidence="7" id="KW-1185">Reference proteome</keyword>
<feature type="compositionally biased region" description="Polar residues" evidence="4">
    <location>
        <begin position="987"/>
        <end position="996"/>
    </location>
</feature>
<feature type="region of interest" description="Disordered" evidence="4">
    <location>
        <begin position="801"/>
        <end position="841"/>
    </location>
</feature>
<dbReference type="InterPro" id="IPR050613">
    <property type="entry name" value="Sec_Metabolite_Reg"/>
</dbReference>
<reference evidence="7" key="1">
    <citation type="submission" date="2014-06" db="EMBL/GenBank/DDBJ databases">
        <authorList>
            <person name="Berkman P.J."/>
        </authorList>
    </citation>
    <scope>NUCLEOTIDE SEQUENCE [LARGE SCALE GENOMIC DNA]</scope>
</reference>
<evidence type="ECO:0000256" key="1">
    <source>
        <dbReference type="ARBA" id="ARBA00004123"/>
    </source>
</evidence>
<evidence type="ECO:0000256" key="2">
    <source>
        <dbReference type="ARBA" id="ARBA00022723"/>
    </source>
</evidence>
<feature type="region of interest" description="Disordered" evidence="4">
    <location>
        <begin position="139"/>
        <end position="182"/>
    </location>
</feature>
<evidence type="ECO:0000259" key="5">
    <source>
        <dbReference type="PROSITE" id="PS50048"/>
    </source>
</evidence>
<dbReference type="STRING" id="49012.A0A0F7SDN8"/>
<dbReference type="InterPro" id="IPR007219">
    <property type="entry name" value="XnlR_reg_dom"/>
</dbReference>
<dbReference type="Gene3D" id="4.10.240.10">
    <property type="entry name" value="Zn(2)-C6 fungal-type DNA-binding domain"/>
    <property type="match status" value="1"/>
</dbReference>
<feature type="compositionally biased region" description="Polar residues" evidence="4">
    <location>
        <begin position="172"/>
        <end position="182"/>
    </location>
</feature>
<dbReference type="PANTHER" id="PTHR31001">
    <property type="entry name" value="UNCHARACTERIZED TRANSCRIPTIONAL REGULATORY PROTEIN"/>
    <property type="match status" value="1"/>
</dbReference>
<dbReference type="GO" id="GO:0000981">
    <property type="term" value="F:DNA-binding transcription factor activity, RNA polymerase II-specific"/>
    <property type="evidence" value="ECO:0007669"/>
    <property type="project" value="InterPro"/>
</dbReference>
<dbReference type="SMART" id="SM00906">
    <property type="entry name" value="Fungal_trans"/>
    <property type="match status" value="1"/>
</dbReference>